<dbReference type="GO" id="GO:0033214">
    <property type="term" value="P:siderophore-iron import into cell"/>
    <property type="evidence" value="ECO:0007669"/>
    <property type="project" value="TreeGrafter"/>
</dbReference>
<feature type="transmembrane region" description="Helical" evidence="8">
    <location>
        <begin position="250"/>
        <end position="277"/>
    </location>
</feature>
<dbReference type="PANTHER" id="PTHR30472:SF25">
    <property type="entry name" value="ABC TRANSPORTER PERMEASE PROTEIN MJ0876-RELATED"/>
    <property type="match status" value="1"/>
</dbReference>
<dbReference type="InterPro" id="IPR037294">
    <property type="entry name" value="ABC_BtuC-like"/>
</dbReference>
<accession>A0A1Y3PF46</accession>
<keyword evidence="6 8" id="KW-1133">Transmembrane helix</keyword>
<dbReference type="EMBL" id="LZRT01000097">
    <property type="protein sequence ID" value="OUM85774.1"/>
    <property type="molecule type" value="Genomic_DNA"/>
</dbReference>
<comment type="subcellular location">
    <subcellularLocation>
        <location evidence="1">Cell membrane</location>
        <topology evidence="1">Multi-pass membrane protein</topology>
    </subcellularLocation>
</comment>
<dbReference type="GO" id="GO:0022857">
    <property type="term" value="F:transmembrane transporter activity"/>
    <property type="evidence" value="ECO:0007669"/>
    <property type="project" value="InterPro"/>
</dbReference>
<organism evidence="9 10">
    <name type="scientific">Bacillus thermozeamaize</name>
    <dbReference type="NCBI Taxonomy" id="230954"/>
    <lineage>
        <taxon>Bacteria</taxon>
        <taxon>Bacillati</taxon>
        <taxon>Bacillota</taxon>
        <taxon>Bacilli</taxon>
        <taxon>Bacillales</taxon>
        <taxon>Bacillaceae</taxon>
        <taxon>Bacillus</taxon>
    </lineage>
</organism>
<reference evidence="10" key="1">
    <citation type="submission" date="2016-06" db="EMBL/GenBank/DDBJ databases">
        <authorList>
            <person name="Nascimento L."/>
            <person name="Pereira R.V."/>
            <person name="Martins L.F."/>
            <person name="Quaggio R.B."/>
            <person name="Silva A.M."/>
            <person name="Setubal J.C."/>
        </authorList>
    </citation>
    <scope>NUCLEOTIDE SEQUENCE [LARGE SCALE GENOMIC DNA]</scope>
</reference>
<evidence type="ECO:0000256" key="7">
    <source>
        <dbReference type="ARBA" id="ARBA00023136"/>
    </source>
</evidence>
<protein>
    <submittedName>
        <fullName evidence="9">Iron ABC transporter</fullName>
    </submittedName>
</protein>
<keyword evidence="5 8" id="KW-0812">Transmembrane</keyword>
<keyword evidence="4" id="KW-1003">Cell membrane</keyword>
<feature type="transmembrane region" description="Helical" evidence="8">
    <location>
        <begin position="102"/>
        <end position="124"/>
    </location>
</feature>
<feature type="transmembrane region" description="Helical" evidence="8">
    <location>
        <begin position="130"/>
        <end position="150"/>
    </location>
</feature>
<feature type="transmembrane region" description="Helical" evidence="8">
    <location>
        <begin position="162"/>
        <end position="184"/>
    </location>
</feature>
<keyword evidence="7 8" id="KW-0472">Membrane</keyword>
<dbReference type="Pfam" id="PF01032">
    <property type="entry name" value="FecCD"/>
    <property type="match status" value="1"/>
</dbReference>
<dbReference type="PANTHER" id="PTHR30472">
    <property type="entry name" value="FERRIC ENTEROBACTIN TRANSPORT SYSTEM PERMEASE PROTEIN"/>
    <property type="match status" value="1"/>
</dbReference>
<dbReference type="FunFam" id="1.10.3470.10:FF:000001">
    <property type="entry name" value="Vitamin B12 ABC transporter permease BtuC"/>
    <property type="match status" value="1"/>
</dbReference>
<evidence type="ECO:0000256" key="4">
    <source>
        <dbReference type="ARBA" id="ARBA00022475"/>
    </source>
</evidence>
<evidence type="ECO:0000256" key="2">
    <source>
        <dbReference type="ARBA" id="ARBA00007935"/>
    </source>
</evidence>
<evidence type="ECO:0000256" key="6">
    <source>
        <dbReference type="ARBA" id="ARBA00022989"/>
    </source>
</evidence>
<feature type="transmembrane region" description="Helical" evidence="8">
    <location>
        <begin position="74"/>
        <end position="95"/>
    </location>
</feature>
<dbReference type="SUPFAM" id="SSF81345">
    <property type="entry name" value="ABC transporter involved in vitamin B12 uptake, BtuC"/>
    <property type="match status" value="1"/>
</dbReference>
<keyword evidence="3" id="KW-0813">Transport</keyword>
<proteinExistence type="inferred from homology"/>
<gene>
    <name evidence="9" type="ORF">BAA01_06500</name>
</gene>
<evidence type="ECO:0000256" key="8">
    <source>
        <dbReference type="SAM" id="Phobius"/>
    </source>
</evidence>
<comment type="caution">
    <text evidence="9">The sequence shown here is derived from an EMBL/GenBank/DDBJ whole genome shotgun (WGS) entry which is preliminary data.</text>
</comment>
<evidence type="ECO:0000313" key="10">
    <source>
        <dbReference type="Proteomes" id="UP000196475"/>
    </source>
</evidence>
<evidence type="ECO:0000256" key="5">
    <source>
        <dbReference type="ARBA" id="ARBA00022692"/>
    </source>
</evidence>
<dbReference type="AlphaFoldDB" id="A0A1Y3PF46"/>
<feature type="transmembrane region" description="Helical" evidence="8">
    <location>
        <begin position="7"/>
        <end position="30"/>
    </location>
</feature>
<evidence type="ECO:0000313" key="9">
    <source>
        <dbReference type="EMBL" id="OUM85774.1"/>
    </source>
</evidence>
<dbReference type="GO" id="GO:0005886">
    <property type="term" value="C:plasma membrane"/>
    <property type="evidence" value="ECO:0007669"/>
    <property type="project" value="UniProtKB-SubCell"/>
</dbReference>
<dbReference type="InterPro" id="IPR000522">
    <property type="entry name" value="ABC_transptr_permease_BtuC"/>
</dbReference>
<feature type="transmembrane region" description="Helical" evidence="8">
    <location>
        <begin position="320"/>
        <end position="338"/>
    </location>
</feature>
<comment type="similarity">
    <text evidence="2">Belongs to the binding-protein-dependent transport system permease family. FecCD subfamily.</text>
</comment>
<sequence>MNLYKKWLILAWICGLAGVLLTSVVISVSIGSARLPVDVVWRILLLKAGLYPDTLADWPASAETIVWQVRLPRILLAMLVGAALAVAGVGFQAVLRNPLADPYILGVSSGAALGAAVVIVFGWQSLLGEWTIPAVAFSLGLLTLFLVYRLAMVERGVAMETLLLSGVVVQAFLGALLSFFLSISDDRMQQIIYWLMGSFALKDWVSSWVVLPFLMFGWLLLFALSNSLNILSLGEAQAAHLGVSVDRVRLLVLTASTLMTAAAVSVSGTIGFVGLVIPHMMRLLVGADHRILIPVSTLAGSILMVWADTAARMVFSPRELPVGVITALLGAPFFAYLLRRVRRQRG</sequence>
<dbReference type="Proteomes" id="UP000196475">
    <property type="component" value="Unassembled WGS sequence"/>
</dbReference>
<dbReference type="Gene3D" id="1.10.3470.10">
    <property type="entry name" value="ABC transporter involved in vitamin B12 uptake, BtuC"/>
    <property type="match status" value="1"/>
</dbReference>
<evidence type="ECO:0000256" key="1">
    <source>
        <dbReference type="ARBA" id="ARBA00004651"/>
    </source>
</evidence>
<name>A0A1Y3PF46_9BACI</name>
<feature type="transmembrane region" description="Helical" evidence="8">
    <location>
        <begin position="204"/>
        <end position="224"/>
    </location>
</feature>
<evidence type="ECO:0000256" key="3">
    <source>
        <dbReference type="ARBA" id="ARBA00022448"/>
    </source>
</evidence>
<dbReference type="CDD" id="cd06550">
    <property type="entry name" value="TM_ABC_iron-siderophores_like"/>
    <property type="match status" value="1"/>
</dbReference>